<accession>A0ABQ1IDY1</accession>
<evidence type="ECO:0000313" key="3">
    <source>
        <dbReference type="EMBL" id="GGB33878.1"/>
    </source>
</evidence>
<reference evidence="4" key="1">
    <citation type="journal article" date="2019" name="Int. J. Syst. Evol. Microbiol.">
        <title>The Global Catalogue of Microorganisms (GCM) 10K type strain sequencing project: providing services to taxonomists for standard genome sequencing and annotation.</title>
        <authorList>
            <consortium name="The Broad Institute Genomics Platform"/>
            <consortium name="The Broad Institute Genome Sequencing Center for Infectious Disease"/>
            <person name="Wu L."/>
            <person name="Ma J."/>
        </authorList>
    </citation>
    <scope>NUCLEOTIDE SEQUENCE [LARGE SCALE GENOMIC DNA]</scope>
    <source>
        <strain evidence="4">CGMCC 1.10188</strain>
    </source>
</reference>
<sequence length="173" mass="19290">MMVPSEDAANQHDLELFHFAFRFLIEEPDRILAERGLNRSHHRILFFVAHGGPDMTLTDLLDKLKVSRQALHRPMRQLLDQNLVALSPVPSNRRMLNVTLNPEGAALEARLSALQTAYLDSAFQAAGEGAADAWRRVMAVLAAEPPKIEDADSFSMRNGGRPLIGNMPRRAMP</sequence>
<dbReference type="InterPro" id="IPR036388">
    <property type="entry name" value="WH-like_DNA-bd_sf"/>
</dbReference>
<keyword evidence="4" id="KW-1185">Reference proteome</keyword>
<dbReference type="Pfam" id="PF12802">
    <property type="entry name" value="MarR_2"/>
    <property type="match status" value="1"/>
</dbReference>
<evidence type="ECO:0000313" key="4">
    <source>
        <dbReference type="Proteomes" id="UP000603352"/>
    </source>
</evidence>
<name>A0ABQ1IDY1_9PROT</name>
<dbReference type="PANTHER" id="PTHR33164">
    <property type="entry name" value="TRANSCRIPTIONAL REGULATOR, MARR FAMILY"/>
    <property type="match status" value="1"/>
</dbReference>
<dbReference type="InterPro" id="IPR036390">
    <property type="entry name" value="WH_DNA-bd_sf"/>
</dbReference>
<feature type="region of interest" description="Disordered" evidence="1">
    <location>
        <begin position="151"/>
        <end position="173"/>
    </location>
</feature>
<dbReference type="Proteomes" id="UP000603352">
    <property type="component" value="Unassembled WGS sequence"/>
</dbReference>
<dbReference type="InterPro" id="IPR039422">
    <property type="entry name" value="MarR/SlyA-like"/>
</dbReference>
<dbReference type="RefSeq" id="WP_188576178.1">
    <property type="nucleotide sequence ID" value="NZ_BMDZ01000011.1"/>
</dbReference>
<dbReference type="Gene3D" id="1.10.10.10">
    <property type="entry name" value="Winged helix-like DNA-binding domain superfamily/Winged helix DNA-binding domain"/>
    <property type="match status" value="1"/>
</dbReference>
<dbReference type="SMART" id="SM00347">
    <property type="entry name" value="HTH_MARR"/>
    <property type="match status" value="1"/>
</dbReference>
<dbReference type="EMBL" id="BMDZ01000011">
    <property type="protein sequence ID" value="GGB33878.1"/>
    <property type="molecule type" value="Genomic_DNA"/>
</dbReference>
<dbReference type="SUPFAM" id="SSF46785">
    <property type="entry name" value="Winged helix' DNA-binding domain"/>
    <property type="match status" value="1"/>
</dbReference>
<protein>
    <recommendedName>
        <fullName evidence="2">HTH marR-type domain-containing protein</fullName>
    </recommendedName>
</protein>
<proteinExistence type="predicted"/>
<gene>
    <name evidence="3" type="ORF">GCM10011505_14130</name>
</gene>
<evidence type="ECO:0000256" key="1">
    <source>
        <dbReference type="SAM" id="MobiDB-lite"/>
    </source>
</evidence>
<organism evidence="3 4">
    <name type="scientific">Tistrella bauzanensis</name>
    <dbReference type="NCBI Taxonomy" id="657419"/>
    <lineage>
        <taxon>Bacteria</taxon>
        <taxon>Pseudomonadati</taxon>
        <taxon>Pseudomonadota</taxon>
        <taxon>Alphaproteobacteria</taxon>
        <taxon>Geminicoccales</taxon>
        <taxon>Geminicoccaceae</taxon>
        <taxon>Tistrella</taxon>
    </lineage>
</organism>
<comment type="caution">
    <text evidence="3">The sequence shown here is derived from an EMBL/GenBank/DDBJ whole genome shotgun (WGS) entry which is preliminary data.</text>
</comment>
<evidence type="ECO:0000259" key="2">
    <source>
        <dbReference type="PROSITE" id="PS50995"/>
    </source>
</evidence>
<dbReference type="PANTHER" id="PTHR33164:SF44">
    <property type="entry name" value="TRANSCRIPTIONAL REGULATORY PROTEIN"/>
    <property type="match status" value="1"/>
</dbReference>
<dbReference type="InterPro" id="IPR000835">
    <property type="entry name" value="HTH_MarR-typ"/>
</dbReference>
<dbReference type="PROSITE" id="PS50995">
    <property type="entry name" value="HTH_MARR_2"/>
    <property type="match status" value="1"/>
</dbReference>
<feature type="domain" description="HTH marR-type" evidence="2">
    <location>
        <begin position="13"/>
        <end position="143"/>
    </location>
</feature>